<comment type="caution">
    <text evidence="2">The sequence shown here is derived from an EMBL/GenBank/DDBJ whole genome shotgun (WGS) entry which is preliminary data.</text>
</comment>
<dbReference type="RefSeq" id="WP_327789224.1">
    <property type="nucleotide sequence ID" value="NZ_JARGEQ010000093.1"/>
</dbReference>
<dbReference type="Proteomes" id="UP001301140">
    <property type="component" value="Unassembled WGS sequence"/>
</dbReference>
<dbReference type="Gene3D" id="2.120.10.30">
    <property type="entry name" value="TolB, C-terminal domain"/>
    <property type="match status" value="2"/>
</dbReference>
<dbReference type="PANTHER" id="PTHR24104:SF25">
    <property type="entry name" value="PROTEIN LIN-41"/>
    <property type="match status" value="1"/>
</dbReference>
<gene>
    <name evidence="2" type="ORF">PZ740_10465</name>
</gene>
<dbReference type="EMBL" id="JARGEQ010000093">
    <property type="protein sequence ID" value="MDF1586804.1"/>
    <property type="molecule type" value="Genomic_DNA"/>
</dbReference>
<sequence>MRTRGAVAIATLFLAMAPMADAAGIEGRVTLGGRPVDGAAVTLWATAGTASPSSLAEVATDAKGGFAIETVPALADGSVLYLTTKGGADDAVALMSVLGTEPPSNVVVNELTTVASVVTHARFIDGTAISGNELGLRIAAGNVPNLVDPATGEWGKVVLDPINSTENTTLARLNTLASMVAAFATVADNAWRTEFLEAATPAGGAASKDTLAAMAGIARTPWANPKALYALFDKAWPQPKNGARRSAPFVPYLAYEPPDFALMLKFAGGGIYSAGRLGIDAEGNIWSGQNWMAGSQSGVIRNIGGGTIKLAPDGTALSPPITGFTGMGVDGVGWGTGVTLEKVWVSSFNGAIGVMDLDGRPIGKAQDFPMAGKVGNLMGVGVAGNGDVWIADGTKDQLLHFPGGRVEDGRIVKVEGLKSPFGIAIDEQNRVWVSNSQSDTVVRFPADDPGKADSFRAGIGVRGVALDSKGNLWVASNMSLDFPPPKIPAGVSIMKQFQIVLDYMMPRLTPENPTGVVNMIRPDGTQPAPMGFTGEKAVSVPWGVSIDGNDDVWVGNFWGRGVVLMAGAEPKGHPKATKTGDAIHLFRNGSIQMVTDVAIDPAGNVWVANNWNDIAAAGDADPARPSSTWGGGSGIVAIYGVAAPVKPPLMGMVRGFSE</sequence>
<name>A0AAP3XRR1_9PROT</name>
<evidence type="ECO:0000313" key="2">
    <source>
        <dbReference type="EMBL" id="MDF1586804.1"/>
    </source>
</evidence>
<protein>
    <recommendedName>
        <fullName evidence="4">SMP-30/Gluconolactonase/LRE-like region domain-containing protein</fullName>
    </recommendedName>
</protein>
<evidence type="ECO:0000313" key="3">
    <source>
        <dbReference type="Proteomes" id="UP001301140"/>
    </source>
</evidence>
<keyword evidence="1" id="KW-0732">Signal</keyword>
<keyword evidence="3" id="KW-1185">Reference proteome</keyword>
<reference evidence="2 3" key="1">
    <citation type="submission" date="2023-03" db="EMBL/GenBank/DDBJ databases">
        <title>YIM 152171 draft genome.</title>
        <authorList>
            <person name="Yang Z."/>
        </authorList>
    </citation>
    <scope>NUCLEOTIDE SEQUENCE [LARGE SCALE GENOMIC DNA]</scope>
    <source>
        <strain evidence="2 3">YIM 152171</strain>
    </source>
</reference>
<dbReference type="InterPro" id="IPR011042">
    <property type="entry name" value="6-blade_b-propeller_TolB-like"/>
</dbReference>
<proteinExistence type="predicted"/>
<accession>A0AAP3XRR1</accession>
<dbReference type="InterPro" id="IPR050952">
    <property type="entry name" value="TRIM-NHL_E3_ligases"/>
</dbReference>
<dbReference type="SUPFAM" id="SSF101898">
    <property type="entry name" value="NHL repeat"/>
    <property type="match status" value="1"/>
</dbReference>
<evidence type="ECO:0000256" key="1">
    <source>
        <dbReference type="SAM" id="SignalP"/>
    </source>
</evidence>
<organism evidence="2 3">
    <name type="scientific">Marinimicrococcus flavescens</name>
    <dbReference type="NCBI Taxonomy" id="3031815"/>
    <lineage>
        <taxon>Bacteria</taxon>
        <taxon>Pseudomonadati</taxon>
        <taxon>Pseudomonadota</taxon>
        <taxon>Alphaproteobacteria</taxon>
        <taxon>Geminicoccales</taxon>
        <taxon>Geminicoccaceae</taxon>
        <taxon>Marinimicrococcus</taxon>
    </lineage>
</organism>
<feature type="chain" id="PRO_5042956692" description="SMP-30/Gluconolactonase/LRE-like region domain-containing protein" evidence="1">
    <location>
        <begin position="23"/>
        <end position="658"/>
    </location>
</feature>
<dbReference type="GO" id="GO:0008270">
    <property type="term" value="F:zinc ion binding"/>
    <property type="evidence" value="ECO:0007669"/>
    <property type="project" value="UniProtKB-KW"/>
</dbReference>
<feature type="signal peptide" evidence="1">
    <location>
        <begin position="1"/>
        <end position="22"/>
    </location>
</feature>
<dbReference type="AlphaFoldDB" id="A0AAP3XRR1"/>
<evidence type="ECO:0008006" key="4">
    <source>
        <dbReference type="Google" id="ProtNLM"/>
    </source>
</evidence>
<dbReference type="PANTHER" id="PTHR24104">
    <property type="entry name" value="E3 UBIQUITIN-PROTEIN LIGASE NHLRC1-RELATED"/>
    <property type="match status" value="1"/>
</dbReference>